<evidence type="ECO:0000313" key="3">
    <source>
        <dbReference type="Proteomes" id="UP000666915"/>
    </source>
</evidence>
<dbReference type="RefSeq" id="WP_208271529.1">
    <property type="nucleotide sequence ID" value="NZ_BAAAGM010000018.1"/>
</dbReference>
<sequence length="73" mass="7679">MGIPEIATGALRSGGGVTPASDENTADEDDGDSTLAGLLAPLRADRPRETTCLKRQIGFSTGFYGRTDHWGDL</sequence>
<evidence type="ECO:0000256" key="1">
    <source>
        <dbReference type="SAM" id="MobiDB-lite"/>
    </source>
</evidence>
<name>A0ABS3RAF0_9ACTN</name>
<dbReference type="Proteomes" id="UP000666915">
    <property type="component" value="Unassembled WGS sequence"/>
</dbReference>
<organism evidence="2 3">
    <name type="scientific">Actinomadura nitritigenes</name>
    <dbReference type="NCBI Taxonomy" id="134602"/>
    <lineage>
        <taxon>Bacteria</taxon>
        <taxon>Bacillati</taxon>
        <taxon>Actinomycetota</taxon>
        <taxon>Actinomycetes</taxon>
        <taxon>Streptosporangiales</taxon>
        <taxon>Thermomonosporaceae</taxon>
        <taxon>Actinomadura</taxon>
    </lineage>
</organism>
<protein>
    <submittedName>
        <fullName evidence="2">Uncharacterized protein</fullName>
    </submittedName>
</protein>
<gene>
    <name evidence="2" type="ORF">J4557_37385</name>
</gene>
<comment type="caution">
    <text evidence="2">The sequence shown here is derived from an EMBL/GenBank/DDBJ whole genome shotgun (WGS) entry which is preliminary data.</text>
</comment>
<accession>A0ABS3RAF0</accession>
<evidence type="ECO:0000313" key="2">
    <source>
        <dbReference type="EMBL" id="MBO2443216.1"/>
    </source>
</evidence>
<keyword evidence="3" id="KW-1185">Reference proteome</keyword>
<reference evidence="2 3" key="1">
    <citation type="submission" date="2021-03" db="EMBL/GenBank/DDBJ databases">
        <authorList>
            <person name="Kanchanasin P."/>
            <person name="Saeng-In P."/>
            <person name="Phongsopitanun W."/>
            <person name="Yuki M."/>
            <person name="Kudo T."/>
            <person name="Ohkuma M."/>
            <person name="Tanasupawat S."/>
        </authorList>
    </citation>
    <scope>NUCLEOTIDE SEQUENCE [LARGE SCALE GENOMIC DNA]</scope>
    <source>
        <strain evidence="2 3">L46</strain>
    </source>
</reference>
<proteinExistence type="predicted"/>
<feature type="region of interest" description="Disordered" evidence="1">
    <location>
        <begin position="1"/>
        <end position="34"/>
    </location>
</feature>
<dbReference type="EMBL" id="JAGEOK010000031">
    <property type="protein sequence ID" value="MBO2443216.1"/>
    <property type="molecule type" value="Genomic_DNA"/>
</dbReference>